<evidence type="ECO:0000313" key="7">
    <source>
        <dbReference type="Proteomes" id="UP000570361"/>
    </source>
</evidence>
<keyword evidence="1" id="KW-0597">Phosphoprotein</keyword>
<dbReference type="Gene3D" id="1.10.287.130">
    <property type="match status" value="1"/>
</dbReference>
<protein>
    <submittedName>
        <fullName evidence="6">Sensor histidine kinase regulating citrate/malate metabolism</fullName>
    </submittedName>
</protein>
<evidence type="ECO:0000256" key="4">
    <source>
        <dbReference type="SAM" id="Phobius"/>
    </source>
</evidence>
<keyword evidence="4" id="KW-1133">Transmembrane helix</keyword>
<dbReference type="RefSeq" id="WP_183599428.1">
    <property type="nucleotide sequence ID" value="NZ_JACHXK010000003.1"/>
</dbReference>
<feature type="transmembrane region" description="Helical" evidence="4">
    <location>
        <begin position="31"/>
        <end position="49"/>
    </location>
</feature>
<keyword evidence="2" id="KW-0808">Transferase</keyword>
<name>A0A7W5AXG0_9BACL</name>
<sequence length="245" mass="27906">MSRLSSVKLYAAASIVLPAAAVIVWRSELWLLAVFIVWSIMAAAIWIWCERKEQAERTARTIHALQSASVRTLNHHRHDWMNDLQVLYGYIRLQKMDRTIQYVEQIRERMTEESKIAKLGIPALIAFIQSFRTLTNALTLDVRIEGELNLSELPLDSDKLAHTVMDLINLYRFANKSTGGEASQLIVTFVREEKSLLVTYELIGEVNDVAEWQQGWKQRIKGTMLAPIGGEQSTERLQLAAKLGN</sequence>
<keyword evidence="7" id="KW-1185">Reference proteome</keyword>
<evidence type="ECO:0000256" key="2">
    <source>
        <dbReference type="ARBA" id="ARBA00022679"/>
    </source>
</evidence>
<keyword evidence="3 6" id="KW-0418">Kinase</keyword>
<accession>A0A7W5AXG0</accession>
<dbReference type="SUPFAM" id="SSF55890">
    <property type="entry name" value="Sporulation response regulatory protein Spo0B"/>
    <property type="match status" value="1"/>
</dbReference>
<dbReference type="Pfam" id="PF14689">
    <property type="entry name" value="SPOB_a"/>
    <property type="match status" value="1"/>
</dbReference>
<dbReference type="InterPro" id="IPR016120">
    <property type="entry name" value="Sig_transdc_His_kin_SpoOB"/>
</dbReference>
<feature type="transmembrane region" description="Helical" evidence="4">
    <location>
        <begin position="7"/>
        <end position="25"/>
    </location>
</feature>
<dbReference type="AlphaFoldDB" id="A0A7W5AXG0"/>
<evidence type="ECO:0000256" key="3">
    <source>
        <dbReference type="ARBA" id="ARBA00022777"/>
    </source>
</evidence>
<evidence type="ECO:0000313" key="6">
    <source>
        <dbReference type="EMBL" id="MBB3109911.1"/>
    </source>
</evidence>
<gene>
    <name evidence="6" type="ORF">FHS18_001974</name>
</gene>
<reference evidence="6 7" key="1">
    <citation type="submission" date="2020-08" db="EMBL/GenBank/DDBJ databases">
        <title>Genomic Encyclopedia of Type Strains, Phase III (KMG-III): the genomes of soil and plant-associated and newly described type strains.</title>
        <authorList>
            <person name="Whitman W."/>
        </authorList>
    </citation>
    <scope>NUCLEOTIDE SEQUENCE [LARGE SCALE GENOMIC DNA]</scope>
    <source>
        <strain evidence="6 7">CECT 5862</strain>
    </source>
</reference>
<organism evidence="6 7">
    <name type="scientific">Paenibacillus phyllosphaerae</name>
    <dbReference type="NCBI Taxonomy" id="274593"/>
    <lineage>
        <taxon>Bacteria</taxon>
        <taxon>Bacillati</taxon>
        <taxon>Bacillota</taxon>
        <taxon>Bacilli</taxon>
        <taxon>Bacillales</taxon>
        <taxon>Paenibacillaceae</taxon>
        <taxon>Paenibacillus</taxon>
    </lineage>
</organism>
<proteinExistence type="predicted"/>
<dbReference type="GO" id="GO:0000155">
    <property type="term" value="F:phosphorelay sensor kinase activity"/>
    <property type="evidence" value="ECO:0007669"/>
    <property type="project" value="InterPro"/>
</dbReference>
<feature type="domain" description="SpoOB alpha-helical" evidence="5">
    <location>
        <begin position="69"/>
        <end position="119"/>
    </location>
</feature>
<keyword evidence="4" id="KW-0472">Membrane</keyword>
<comment type="caution">
    <text evidence="6">The sequence shown here is derived from an EMBL/GenBank/DDBJ whole genome shotgun (WGS) entry which is preliminary data.</text>
</comment>
<evidence type="ECO:0000256" key="1">
    <source>
        <dbReference type="ARBA" id="ARBA00022553"/>
    </source>
</evidence>
<evidence type="ECO:0000259" key="5">
    <source>
        <dbReference type="Pfam" id="PF14689"/>
    </source>
</evidence>
<dbReference type="Proteomes" id="UP000570361">
    <property type="component" value="Unassembled WGS sequence"/>
</dbReference>
<dbReference type="EMBL" id="JACHXK010000003">
    <property type="protein sequence ID" value="MBB3109911.1"/>
    <property type="molecule type" value="Genomic_DNA"/>
</dbReference>
<dbReference type="InterPro" id="IPR039506">
    <property type="entry name" value="SPOB_a"/>
</dbReference>
<keyword evidence="4" id="KW-0812">Transmembrane</keyword>